<evidence type="ECO:0000313" key="1">
    <source>
        <dbReference type="EMBL" id="QWC15431.1"/>
    </source>
</evidence>
<accession>A0ABX8GIJ1</accession>
<dbReference type="Proteomes" id="UP000679335">
    <property type="component" value="Chromosome"/>
</dbReference>
<organism evidence="1 2">
    <name type="scientific">Cellulomonas dongxiuzhuiae</name>
    <dbReference type="NCBI Taxonomy" id="2819979"/>
    <lineage>
        <taxon>Bacteria</taxon>
        <taxon>Bacillati</taxon>
        <taxon>Actinomycetota</taxon>
        <taxon>Actinomycetes</taxon>
        <taxon>Micrococcales</taxon>
        <taxon>Cellulomonadaceae</taxon>
        <taxon>Cellulomonas</taxon>
    </lineage>
</organism>
<gene>
    <name evidence="1" type="ORF">KKR89_14165</name>
</gene>
<name>A0ABX8GIJ1_9CELL</name>
<evidence type="ECO:0000313" key="2">
    <source>
        <dbReference type="Proteomes" id="UP000679335"/>
    </source>
</evidence>
<reference evidence="1 2" key="1">
    <citation type="submission" date="2021-05" db="EMBL/GenBank/DDBJ databases">
        <title>Novel species in genus Cellulomonas.</title>
        <authorList>
            <person name="Zhang G."/>
        </authorList>
    </citation>
    <scope>NUCLEOTIDE SEQUENCE [LARGE SCALE GENOMIC DNA]</scope>
    <source>
        <strain evidence="2">zg-ZUI157</strain>
    </source>
</reference>
<sequence>MTTLAIIGAGEVGSQLARPDAVAFVTDLYDRIGYDTVDNSPLRESWRTTPGTPAWHDHARQDRARLEANLRAARRVARP</sequence>
<dbReference type="RefSeq" id="WP_208195998.1">
    <property type="nucleotide sequence ID" value="NZ_CP076023.1"/>
</dbReference>
<protein>
    <submittedName>
        <fullName evidence="1">Uncharacterized protein</fullName>
    </submittedName>
</protein>
<keyword evidence="2" id="KW-1185">Reference proteome</keyword>
<dbReference type="EMBL" id="CP076023">
    <property type="protein sequence ID" value="QWC15431.1"/>
    <property type="molecule type" value="Genomic_DNA"/>
</dbReference>
<proteinExistence type="predicted"/>